<evidence type="ECO:0000313" key="2">
    <source>
        <dbReference type="Proteomes" id="UP000247586"/>
    </source>
</evidence>
<dbReference type="GeneID" id="36834128"/>
<organism evidence="1 2">
    <name type="scientific">Metallosphaera hakonensis JCM 8857 = DSM 7519</name>
    <dbReference type="NCBI Taxonomy" id="1293036"/>
    <lineage>
        <taxon>Archaea</taxon>
        <taxon>Thermoproteota</taxon>
        <taxon>Thermoprotei</taxon>
        <taxon>Sulfolobales</taxon>
        <taxon>Sulfolobaceae</taxon>
        <taxon>Metallosphaera</taxon>
    </lineage>
</organism>
<name>A0A2U9IRU3_9CREN</name>
<protein>
    <submittedName>
        <fullName evidence="1">ISNCY family transposase</fullName>
    </submittedName>
</protein>
<dbReference type="SUPFAM" id="SSF53098">
    <property type="entry name" value="Ribonuclease H-like"/>
    <property type="match status" value="1"/>
</dbReference>
<dbReference type="InterPro" id="IPR012337">
    <property type="entry name" value="RNaseH-like_sf"/>
</dbReference>
<dbReference type="AlphaFoldDB" id="A0A2U9IRU3"/>
<dbReference type="OrthoDB" id="43182at2157"/>
<accession>A0A2U9IRU3</accession>
<dbReference type="KEGG" id="mhk:DFR87_02260"/>
<evidence type="ECO:0000313" key="1">
    <source>
        <dbReference type="EMBL" id="AWR98707.1"/>
    </source>
</evidence>
<dbReference type="RefSeq" id="WP_054837545.1">
    <property type="nucleotide sequence ID" value="NZ_BBBA01000085.1"/>
</dbReference>
<dbReference type="Pfam" id="PF04693">
    <property type="entry name" value="DDE_Tnp_2"/>
    <property type="match status" value="1"/>
</dbReference>
<proteinExistence type="predicted"/>
<dbReference type="InterPro" id="IPR006783">
    <property type="entry name" value="Transposase_ISC1217"/>
</dbReference>
<dbReference type="Proteomes" id="UP000247586">
    <property type="component" value="Chromosome"/>
</dbReference>
<dbReference type="EMBL" id="CP029287">
    <property type="protein sequence ID" value="AWR98707.1"/>
    <property type="molecule type" value="Genomic_DNA"/>
</dbReference>
<sequence>MFELETKFKRLVKEILSEVKDIAKLFKRSGVSEKIFLSFVFYALLEGRSSVMRISREFGINYENALKVLGKLEGKWRKYLELLKEQIKGPVTILIDDTFSHKPYARLRNSVSNFGNYAAWCNEHKRFEAGVSFLTVILVDSEGGTSPVCALPYASRRLLDMGIGKEFNTKIDMVYEVVNYLKFRFNVKRIVFDSRSEKLVTDNVISELKSNRRILELVSASPNVDVEGCRHVKDLPEGEYIIKISRGSSVIEVKLVAVKNTGSINYVYSTNLKLSASEILREWKSRWNIEKFHRDLKSLGLEDTSFKRRDRLEGFAFLHALIARIVRNAMRKLGISSIEELHEFFEHCLHIYGGLLNIIKGEVRFT</sequence>
<reference evidence="1" key="1">
    <citation type="submission" date="2018-05" db="EMBL/GenBank/DDBJ databases">
        <title>Complete Genome Sequences of Extremely Thermoacidophilic, Metal-Mobilizing Type-Strain Members of the Archaeal Family Sulfolobaceae: Acidianus brierleyi DSM-1651T, Acidianus sulfidivorans DSM-18786T, Metallosphaera hakonensis DSM-7519T, and Metallosphaera prunae DSM-10039T.</title>
        <authorList>
            <person name="Counts J.A."/>
            <person name="Kelly R.M."/>
        </authorList>
    </citation>
    <scope>NUCLEOTIDE SEQUENCE [LARGE SCALE GENOMIC DNA]</scope>
    <source>
        <strain evidence="1">HO1-1</strain>
    </source>
</reference>
<keyword evidence="2" id="KW-1185">Reference proteome</keyword>
<gene>
    <name evidence="1" type="ORF">DFR87_02260</name>
</gene>